<comment type="caution">
    <text evidence="19">The sequence shown here is derived from an EMBL/GenBank/DDBJ whole genome shotgun (WGS) entry which is preliminary data.</text>
</comment>
<evidence type="ECO:0000256" key="13">
    <source>
        <dbReference type="ARBA" id="ARBA00023152"/>
    </source>
</evidence>
<dbReference type="GO" id="GO:0004743">
    <property type="term" value="F:pyruvate kinase activity"/>
    <property type="evidence" value="ECO:0007669"/>
    <property type="project" value="UniProtKB-UniRule"/>
</dbReference>
<keyword evidence="20" id="KW-1185">Reference proteome</keyword>
<proteinExistence type="inferred from homology"/>
<dbReference type="NCBIfam" id="NF004491">
    <property type="entry name" value="PRK05826.1"/>
    <property type="match status" value="1"/>
</dbReference>
<dbReference type="Gene3D" id="3.20.20.60">
    <property type="entry name" value="Phosphoenolpyruvate-binding domains"/>
    <property type="match status" value="1"/>
</dbReference>
<evidence type="ECO:0000256" key="15">
    <source>
        <dbReference type="NCBIfam" id="TIGR01064"/>
    </source>
</evidence>
<dbReference type="NCBIfam" id="TIGR01064">
    <property type="entry name" value="pyruv_kin"/>
    <property type="match status" value="1"/>
</dbReference>
<dbReference type="Pfam" id="PF02887">
    <property type="entry name" value="PK_C"/>
    <property type="match status" value="1"/>
</dbReference>
<dbReference type="SUPFAM" id="SSF52935">
    <property type="entry name" value="PK C-terminal domain-like"/>
    <property type="match status" value="1"/>
</dbReference>
<protein>
    <recommendedName>
        <fullName evidence="6 15">Pyruvate kinase</fullName>
        <ecNumber evidence="5 15">2.7.1.40</ecNumber>
    </recommendedName>
</protein>
<dbReference type="Pfam" id="PF00224">
    <property type="entry name" value="PK"/>
    <property type="match status" value="1"/>
</dbReference>
<keyword evidence="13 16" id="KW-0324">Glycolysis</keyword>
<evidence type="ECO:0000256" key="14">
    <source>
        <dbReference type="ARBA" id="ARBA00023317"/>
    </source>
</evidence>
<sequence>MRRQRKAKILATLGPASSSRAEIEALFLAGADVFRLNFSHGSHADHAARYETIRAIEADTKRPIGVLMDLQGPKLRVGQFAEGHVTLTAGQKFRFDLDKAPGDAKRAPLPHPEILGALRPGVALLLDDGKLRMRVRKASKEACECDVEVGGRLSDRKGVNVPDVVLPLSPLTKKDREDLRFGLELGVDWVALSFVQRPEDIAEARKLIQGRARIIAKLEKPAAIERLDEIVELSDAVMVARGDLGVEMPAEDVPSLQKRIIQACRQAGKPVVVATQMLDSMVSSPTPTRAEASDVATAVYDGADAVMLSAETASGKYPLETVTIMNRIIERVERDPFYRRILEAQRLEPEATGADAISAAAAQVAHTLSAAAIVSYTTSGSTGLRVARERPEVPILCLTSQLETARNMALVWGTHCVVTPELKRFSEMAEKACRIALREEFARVGERIIITAGVPLGTPGSTNILRFAFIEE</sequence>
<dbReference type="GO" id="GO:0030955">
    <property type="term" value="F:potassium ion binding"/>
    <property type="evidence" value="ECO:0007669"/>
    <property type="project" value="UniProtKB-UniRule"/>
</dbReference>
<dbReference type="Proteomes" id="UP000295783">
    <property type="component" value="Unassembled WGS sequence"/>
</dbReference>
<dbReference type="NCBIfam" id="NF004978">
    <property type="entry name" value="PRK06354.1"/>
    <property type="match status" value="1"/>
</dbReference>
<dbReference type="InterPro" id="IPR001697">
    <property type="entry name" value="Pyr_Knase"/>
</dbReference>
<dbReference type="SUPFAM" id="SSF51621">
    <property type="entry name" value="Phosphoenolpyruvate/pyruvate domain"/>
    <property type="match status" value="1"/>
</dbReference>
<keyword evidence="8" id="KW-0479">Metal-binding</keyword>
<reference evidence="19 20" key="1">
    <citation type="submission" date="2019-03" db="EMBL/GenBank/DDBJ databases">
        <title>Genomic Encyclopedia of Type Strains, Phase III (KMG-III): the genomes of soil and plant-associated and newly described type strains.</title>
        <authorList>
            <person name="Whitman W."/>
        </authorList>
    </citation>
    <scope>NUCLEOTIDE SEQUENCE [LARGE SCALE GENOMIC DNA]</scope>
    <source>
        <strain evidence="19 20">CGMCC 1.7660</strain>
    </source>
</reference>
<evidence type="ECO:0000256" key="11">
    <source>
        <dbReference type="ARBA" id="ARBA00022840"/>
    </source>
</evidence>
<dbReference type="GO" id="GO:0005524">
    <property type="term" value="F:ATP binding"/>
    <property type="evidence" value="ECO:0007669"/>
    <property type="project" value="UniProtKB-KW"/>
</dbReference>
<dbReference type="SUPFAM" id="SSF50800">
    <property type="entry name" value="PK beta-barrel domain-like"/>
    <property type="match status" value="1"/>
</dbReference>
<comment type="catalytic activity">
    <reaction evidence="16">
        <text>pyruvate + ATP = phosphoenolpyruvate + ADP + H(+)</text>
        <dbReference type="Rhea" id="RHEA:18157"/>
        <dbReference type="ChEBI" id="CHEBI:15361"/>
        <dbReference type="ChEBI" id="CHEBI:15378"/>
        <dbReference type="ChEBI" id="CHEBI:30616"/>
        <dbReference type="ChEBI" id="CHEBI:58702"/>
        <dbReference type="ChEBI" id="CHEBI:456216"/>
        <dbReference type="EC" id="2.7.1.40"/>
    </reaction>
</comment>
<gene>
    <name evidence="19" type="ORF">A8950_0576</name>
</gene>
<comment type="similarity">
    <text evidence="4 16">Belongs to the pyruvate kinase family.</text>
</comment>
<dbReference type="AlphaFoldDB" id="A0A4R6WV31"/>
<evidence type="ECO:0000256" key="16">
    <source>
        <dbReference type="RuleBase" id="RU000504"/>
    </source>
</evidence>
<dbReference type="Gene3D" id="2.40.33.10">
    <property type="entry name" value="PK beta-barrel domain-like"/>
    <property type="match status" value="1"/>
</dbReference>
<dbReference type="InterPro" id="IPR015795">
    <property type="entry name" value="Pyrv_Knase_C"/>
</dbReference>
<evidence type="ECO:0000256" key="1">
    <source>
        <dbReference type="ARBA" id="ARBA00001946"/>
    </source>
</evidence>
<dbReference type="NCBIfam" id="NF004886">
    <property type="entry name" value="PRK06247.1"/>
    <property type="match status" value="1"/>
</dbReference>
<evidence type="ECO:0000313" key="20">
    <source>
        <dbReference type="Proteomes" id="UP000295783"/>
    </source>
</evidence>
<dbReference type="InterPro" id="IPR040442">
    <property type="entry name" value="Pyrv_kinase-like_dom_sf"/>
</dbReference>
<comment type="cofactor">
    <cofactor evidence="2">
        <name>K(+)</name>
        <dbReference type="ChEBI" id="CHEBI:29103"/>
    </cofactor>
</comment>
<dbReference type="PRINTS" id="PR01050">
    <property type="entry name" value="PYRUVTKNASE"/>
</dbReference>
<dbReference type="RefSeq" id="WP_133612095.1">
    <property type="nucleotide sequence ID" value="NZ_SNYW01000006.1"/>
</dbReference>
<feature type="domain" description="Pyruvate kinase barrel" evidence="17">
    <location>
        <begin position="5"/>
        <end position="322"/>
    </location>
</feature>
<keyword evidence="12 16" id="KW-0460">Magnesium</keyword>
<evidence type="ECO:0000256" key="3">
    <source>
        <dbReference type="ARBA" id="ARBA00004997"/>
    </source>
</evidence>
<accession>A0A4R6WV31</accession>
<organism evidence="19 20">
    <name type="scientific">Dongia mobilis</name>
    <dbReference type="NCBI Taxonomy" id="578943"/>
    <lineage>
        <taxon>Bacteria</taxon>
        <taxon>Pseudomonadati</taxon>
        <taxon>Pseudomonadota</taxon>
        <taxon>Alphaproteobacteria</taxon>
        <taxon>Rhodospirillales</taxon>
        <taxon>Dongiaceae</taxon>
        <taxon>Dongia</taxon>
    </lineage>
</organism>
<keyword evidence="11" id="KW-0067">ATP-binding</keyword>
<comment type="pathway">
    <text evidence="3 16">Carbohydrate degradation; glycolysis; pyruvate from D-glyceraldehyde 3-phosphate: step 5/5.</text>
</comment>
<keyword evidence="10 16" id="KW-0418">Kinase</keyword>
<dbReference type="InterPro" id="IPR015806">
    <property type="entry name" value="Pyrv_Knase_insert_dom_sf"/>
</dbReference>
<feature type="domain" description="Pyruvate kinase C-terminal" evidence="18">
    <location>
        <begin position="355"/>
        <end position="466"/>
    </location>
</feature>
<name>A0A4R6WV31_9PROT</name>
<dbReference type="InterPro" id="IPR015793">
    <property type="entry name" value="Pyrv_Knase_brl"/>
</dbReference>
<dbReference type="GO" id="GO:0016301">
    <property type="term" value="F:kinase activity"/>
    <property type="evidence" value="ECO:0007669"/>
    <property type="project" value="UniProtKB-KW"/>
</dbReference>
<dbReference type="UniPathway" id="UPA00109">
    <property type="reaction ID" value="UER00188"/>
</dbReference>
<dbReference type="PANTHER" id="PTHR11817">
    <property type="entry name" value="PYRUVATE KINASE"/>
    <property type="match status" value="1"/>
</dbReference>
<evidence type="ECO:0000256" key="5">
    <source>
        <dbReference type="ARBA" id="ARBA00012142"/>
    </source>
</evidence>
<evidence type="ECO:0000256" key="4">
    <source>
        <dbReference type="ARBA" id="ARBA00008663"/>
    </source>
</evidence>
<keyword evidence="7 16" id="KW-0808">Transferase</keyword>
<evidence type="ECO:0000259" key="18">
    <source>
        <dbReference type="Pfam" id="PF02887"/>
    </source>
</evidence>
<evidence type="ECO:0000256" key="12">
    <source>
        <dbReference type="ARBA" id="ARBA00022842"/>
    </source>
</evidence>
<dbReference type="OrthoDB" id="9812123at2"/>
<keyword evidence="14 19" id="KW-0670">Pyruvate</keyword>
<dbReference type="InterPro" id="IPR011037">
    <property type="entry name" value="Pyrv_Knase-like_insert_dom_sf"/>
</dbReference>
<dbReference type="FunFam" id="3.20.20.60:FF:000025">
    <property type="entry name" value="Pyruvate kinase"/>
    <property type="match status" value="1"/>
</dbReference>
<evidence type="ECO:0000256" key="10">
    <source>
        <dbReference type="ARBA" id="ARBA00022777"/>
    </source>
</evidence>
<dbReference type="GO" id="GO:0000287">
    <property type="term" value="F:magnesium ion binding"/>
    <property type="evidence" value="ECO:0007669"/>
    <property type="project" value="UniProtKB-UniRule"/>
</dbReference>
<dbReference type="InterPro" id="IPR036918">
    <property type="entry name" value="Pyrv_Knase_C_sf"/>
</dbReference>
<comment type="cofactor">
    <cofactor evidence="1">
        <name>Mg(2+)</name>
        <dbReference type="ChEBI" id="CHEBI:18420"/>
    </cofactor>
</comment>
<dbReference type="InterPro" id="IPR015813">
    <property type="entry name" value="Pyrv/PenolPyrv_kinase-like_dom"/>
</dbReference>
<dbReference type="EC" id="2.7.1.40" evidence="5 15"/>
<dbReference type="FunFam" id="2.40.33.10:FF:000001">
    <property type="entry name" value="Pyruvate kinase"/>
    <property type="match status" value="1"/>
</dbReference>
<evidence type="ECO:0000313" key="19">
    <source>
        <dbReference type="EMBL" id="TDQ84030.1"/>
    </source>
</evidence>
<evidence type="ECO:0000259" key="17">
    <source>
        <dbReference type="Pfam" id="PF00224"/>
    </source>
</evidence>
<evidence type="ECO:0000256" key="9">
    <source>
        <dbReference type="ARBA" id="ARBA00022741"/>
    </source>
</evidence>
<evidence type="ECO:0000256" key="6">
    <source>
        <dbReference type="ARBA" id="ARBA00018587"/>
    </source>
</evidence>
<keyword evidence="9" id="KW-0547">Nucleotide-binding</keyword>
<dbReference type="Gene3D" id="3.40.1380.20">
    <property type="entry name" value="Pyruvate kinase, C-terminal domain"/>
    <property type="match status" value="1"/>
</dbReference>
<evidence type="ECO:0000256" key="2">
    <source>
        <dbReference type="ARBA" id="ARBA00001958"/>
    </source>
</evidence>
<evidence type="ECO:0000256" key="8">
    <source>
        <dbReference type="ARBA" id="ARBA00022723"/>
    </source>
</evidence>
<dbReference type="EMBL" id="SNYW01000006">
    <property type="protein sequence ID" value="TDQ84030.1"/>
    <property type="molecule type" value="Genomic_DNA"/>
</dbReference>
<evidence type="ECO:0000256" key="7">
    <source>
        <dbReference type="ARBA" id="ARBA00022679"/>
    </source>
</evidence>